<dbReference type="SUPFAM" id="SSF81342">
    <property type="entry name" value="Transmembrane di-heme cytochromes"/>
    <property type="match status" value="1"/>
</dbReference>
<evidence type="ECO:0000256" key="3">
    <source>
        <dbReference type="ARBA" id="ARBA00022692"/>
    </source>
</evidence>
<evidence type="ECO:0000256" key="2">
    <source>
        <dbReference type="ARBA" id="ARBA00022475"/>
    </source>
</evidence>
<keyword evidence="5 6" id="KW-0472">Membrane</keyword>
<evidence type="ECO:0000259" key="7">
    <source>
        <dbReference type="Pfam" id="PF01292"/>
    </source>
</evidence>
<comment type="subcellular location">
    <subcellularLocation>
        <location evidence="1">Cell membrane</location>
        <topology evidence="1">Multi-pass membrane protein</topology>
    </subcellularLocation>
</comment>
<dbReference type="AlphaFoldDB" id="A0A2X4UKD0"/>
<dbReference type="GO" id="GO:0020037">
    <property type="term" value="F:heme binding"/>
    <property type="evidence" value="ECO:0007669"/>
    <property type="project" value="TreeGrafter"/>
</dbReference>
<keyword evidence="9" id="KW-1185">Reference proteome</keyword>
<proteinExistence type="predicted"/>
<dbReference type="InterPro" id="IPR011577">
    <property type="entry name" value="Cyt_b561_bac/Ni-Hgenase"/>
</dbReference>
<gene>
    <name evidence="8" type="ORF">NCTC12151_01606</name>
</gene>
<dbReference type="GO" id="GO:0022904">
    <property type="term" value="P:respiratory electron transport chain"/>
    <property type="evidence" value="ECO:0007669"/>
    <property type="project" value="InterPro"/>
</dbReference>
<evidence type="ECO:0000256" key="4">
    <source>
        <dbReference type="ARBA" id="ARBA00022989"/>
    </source>
</evidence>
<accession>A0A2X4UKD0</accession>
<name>A0A2X4UKD0_9GAMM</name>
<keyword evidence="4 6" id="KW-1133">Transmembrane helix</keyword>
<dbReference type="EMBL" id="LS483470">
    <property type="protein sequence ID" value="SQI40356.1"/>
    <property type="molecule type" value="Genomic_DNA"/>
</dbReference>
<reference evidence="8 9" key="1">
    <citation type="submission" date="2018-06" db="EMBL/GenBank/DDBJ databases">
        <authorList>
            <consortium name="Pathogen Informatics"/>
            <person name="Doyle S."/>
        </authorList>
    </citation>
    <scope>NUCLEOTIDE SEQUENCE [LARGE SCALE GENOMIC DNA]</scope>
    <source>
        <strain evidence="8 9">NCTC12151</strain>
    </source>
</reference>
<dbReference type="KEGG" id="lri:NCTC12151_01606"/>
<keyword evidence="2" id="KW-1003">Cell membrane</keyword>
<feature type="domain" description="Cytochrome b561 bacterial/Ni-hydrogenase" evidence="7">
    <location>
        <begin position="69"/>
        <end position="255"/>
    </location>
</feature>
<dbReference type="InterPro" id="IPR051542">
    <property type="entry name" value="Hydrogenase_cytochrome"/>
</dbReference>
<dbReference type="GO" id="GO:0009055">
    <property type="term" value="F:electron transfer activity"/>
    <property type="evidence" value="ECO:0007669"/>
    <property type="project" value="InterPro"/>
</dbReference>
<dbReference type="NCBIfam" id="NF011582">
    <property type="entry name" value="PRK15006.1"/>
    <property type="match status" value="1"/>
</dbReference>
<evidence type="ECO:0000256" key="6">
    <source>
        <dbReference type="SAM" id="Phobius"/>
    </source>
</evidence>
<dbReference type="PANTHER" id="PTHR30485">
    <property type="entry name" value="NI/FE-HYDROGENASE 1 B-TYPE CYTOCHROME SUBUNIT"/>
    <property type="match status" value="1"/>
</dbReference>
<feature type="transmembrane region" description="Helical" evidence="6">
    <location>
        <begin position="216"/>
        <end position="238"/>
    </location>
</feature>
<dbReference type="InterPro" id="IPR016174">
    <property type="entry name" value="Di-haem_cyt_TM"/>
</dbReference>
<protein>
    <submittedName>
        <fullName evidence="8">Thiosulfate reductase cytochrome B subunit</fullName>
    </submittedName>
</protein>
<evidence type="ECO:0000256" key="1">
    <source>
        <dbReference type="ARBA" id="ARBA00004651"/>
    </source>
</evidence>
<feature type="transmembrane region" description="Helical" evidence="6">
    <location>
        <begin position="113"/>
        <end position="133"/>
    </location>
</feature>
<organism evidence="8 9">
    <name type="scientific">Leminorella richardii</name>
    <dbReference type="NCBI Taxonomy" id="158841"/>
    <lineage>
        <taxon>Bacteria</taxon>
        <taxon>Pseudomonadati</taxon>
        <taxon>Pseudomonadota</taxon>
        <taxon>Gammaproteobacteria</taxon>
        <taxon>Enterobacterales</taxon>
        <taxon>Budviciaceae</taxon>
        <taxon>Leminorella</taxon>
    </lineage>
</organism>
<evidence type="ECO:0000313" key="9">
    <source>
        <dbReference type="Proteomes" id="UP000249005"/>
    </source>
</evidence>
<dbReference type="OrthoDB" id="1117555at2"/>
<feature type="transmembrane region" description="Helical" evidence="6">
    <location>
        <begin position="29"/>
        <end position="50"/>
    </location>
</feature>
<dbReference type="GO" id="GO:0005886">
    <property type="term" value="C:plasma membrane"/>
    <property type="evidence" value="ECO:0007669"/>
    <property type="project" value="UniProtKB-SubCell"/>
</dbReference>
<feature type="transmembrane region" description="Helical" evidence="6">
    <location>
        <begin position="181"/>
        <end position="204"/>
    </location>
</feature>
<evidence type="ECO:0000256" key="5">
    <source>
        <dbReference type="ARBA" id="ARBA00023136"/>
    </source>
</evidence>
<dbReference type="Proteomes" id="UP000249005">
    <property type="component" value="Chromosome 1"/>
</dbReference>
<evidence type="ECO:0000313" key="8">
    <source>
        <dbReference type="EMBL" id="SQI40356.1"/>
    </source>
</evidence>
<sequence length="285" mass="32248">MSHSWNAEQFQSQLASQVKVYTPDYWPTWLILIALAIVGMLAVLGLHAFLRYRLAPKIKLGHQHKNYLYPIGVRAWHWSNAALFITLLTSGLLNHFAVGPHQMMATLVQVHKIAGYLLLISWVGFVLINAYGGNGHHYIIRFKGYIARAIKQARFYLFGIMKGEPHPFESNEENKFNPLQQAAYVAIMYLLVPALLLTGFLCQYPSLGLEAGMGFWALKLHFLLALAGLMFMLGHLYLCTTGDTPTTSFHSMIDGYHRHHEIEIVKEDKRAEAPSRQKTGQTVTP</sequence>
<keyword evidence="3 6" id="KW-0812">Transmembrane</keyword>
<dbReference type="PANTHER" id="PTHR30485:SF1">
    <property type="entry name" value="CYTOCHROME YDHU-RELATED"/>
    <property type="match status" value="1"/>
</dbReference>
<dbReference type="Gene3D" id="1.20.950.20">
    <property type="entry name" value="Transmembrane di-heme cytochromes, Chain C"/>
    <property type="match status" value="1"/>
</dbReference>
<feature type="transmembrane region" description="Helical" evidence="6">
    <location>
        <begin position="71"/>
        <end position="93"/>
    </location>
</feature>
<dbReference type="Pfam" id="PF01292">
    <property type="entry name" value="Ni_hydr_CYTB"/>
    <property type="match status" value="1"/>
</dbReference>